<dbReference type="EMBL" id="RJLM01000002">
    <property type="protein sequence ID" value="RWX55959.1"/>
    <property type="molecule type" value="Genomic_DNA"/>
</dbReference>
<gene>
    <name evidence="2" type="ORF">EDI28_06575</name>
</gene>
<evidence type="ECO:0000313" key="3">
    <source>
        <dbReference type="Proteomes" id="UP000287563"/>
    </source>
</evidence>
<evidence type="ECO:0000313" key="2">
    <source>
        <dbReference type="EMBL" id="RWX55959.1"/>
    </source>
</evidence>
<accession>A0A3S3UMN4</accession>
<dbReference type="SUPFAM" id="SSF53756">
    <property type="entry name" value="UDP-Glycosyltransferase/glycogen phosphorylase"/>
    <property type="match status" value="1"/>
</dbReference>
<feature type="domain" description="Glycosyltransferase subfamily 4-like N-terminal" evidence="1">
    <location>
        <begin position="18"/>
        <end position="187"/>
    </location>
</feature>
<proteinExistence type="predicted"/>
<protein>
    <recommendedName>
        <fullName evidence="1">Glycosyltransferase subfamily 4-like N-terminal domain-containing protein</fullName>
    </recommendedName>
</protein>
<dbReference type="OrthoDB" id="9787293at2"/>
<dbReference type="RefSeq" id="WP_128783049.1">
    <property type="nucleotide sequence ID" value="NZ_RJLM01000002.1"/>
</dbReference>
<sequence length="386" mass="44185">MKVLYLSYFSPPHLHAAANRSQRFAQYLARTGCEVQLVREQCTSRFSRQESPACWQHEALIANQAIVSWNIEWLWRRQENVHWGWVIPSLWQCCLHIMANRPDVIMVSCPPFSSSLVGYYLSRWFDLPLVLDFQDGWSRASYFAAGKISCWEKLALKQATKLVVTSQSDWIAYQRLVGEDKVVWIPNSYDFVLDHASKNNTVFTLGYCGTWDSFRRSAKGILCQLAAAPFSFRFINIGDSQPDFVALVEQYALTDSVVMIGQVEKKQGQDVLAQCDALFIQNGPPDRGKKDTHLAAKAVDYVASGRPILAELPEGETLSFLRRYAGKLHEVNIGDPEGYQQQLNALYQQWQQNPQQVYRSSDEFYQAFDARVLASRLYRILNEARA</sequence>
<keyword evidence="3" id="KW-1185">Reference proteome</keyword>
<name>A0A3S3UMN4_9GAMM</name>
<dbReference type="Proteomes" id="UP000287563">
    <property type="component" value="Unassembled WGS sequence"/>
</dbReference>
<comment type="caution">
    <text evidence="2">The sequence shown here is derived from an EMBL/GenBank/DDBJ whole genome shotgun (WGS) entry which is preliminary data.</text>
</comment>
<dbReference type="InterPro" id="IPR028098">
    <property type="entry name" value="Glyco_trans_4-like_N"/>
</dbReference>
<evidence type="ECO:0000259" key="1">
    <source>
        <dbReference type="Pfam" id="PF13579"/>
    </source>
</evidence>
<dbReference type="Pfam" id="PF13579">
    <property type="entry name" value="Glyco_trans_4_4"/>
    <property type="match status" value="1"/>
</dbReference>
<reference evidence="2 3" key="1">
    <citation type="submission" date="2018-11" db="EMBL/GenBank/DDBJ databases">
        <title>Photobacterium sp. BEI247 sp. nov., a marine bacterium isolated from Yongle Blue Hole in the South China Sea.</title>
        <authorList>
            <person name="Wang X."/>
        </authorList>
    </citation>
    <scope>NUCLEOTIDE SEQUENCE [LARGE SCALE GENOMIC DNA]</scope>
    <source>
        <strain evidence="3">BEI247</strain>
    </source>
</reference>
<dbReference type="Gene3D" id="3.40.50.2000">
    <property type="entry name" value="Glycogen Phosphorylase B"/>
    <property type="match status" value="2"/>
</dbReference>
<dbReference type="GO" id="GO:0016757">
    <property type="term" value="F:glycosyltransferase activity"/>
    <property type="evidence" value="ECO:0007669"/>
    <property type="project" value="UniProtKB-ARBA"/>
</dbReference>
<organism evidence="2 3">
    <name type="scientific">Photobacterium chitinilyticum</name>
    <dbReference type="NCBI Taxonomy" id="2485123"/>
    <lineage>
        <taxon>Bacteria</taxon>
        <taxon>Pseudomonadati</taxon>
        <taxon>Pseudomonadota</taxon>
        <taxon>Gammaproteobacteria</taxon>
        <taxon>Vibrionales</taxon>
        <taxon>Vibrionaceae</taxon>
        <taxon>Photobacterium</taxon>
    </lineage>
</organism>
<dbReference type="AlphaFoldDB" id="A0A3S3UMN4"/>